<keyword evidence="2" id="KW-1185">Reference proteome</keyword>
<evidence type="ECO:0000313" key="2">
    <source>
        <dbReference type="Proteomes" id="UP000887116"/>
    </source>
</evidence>
<organism evidence="1 2">
    <name type="scientific">Trichonephila clavata</name>
    <name type="common">Joro spider</name>
    <name type="synonym">Nephila clavata</name>
    <dbReference type="NCBI Taxonomy" id="2740835"/>
    <lineage>
        <taxon>Eukaryota</taxon>
        <taxon>Metazoa</taxon>
        <taxon>Ecdysozoa</taxon>
        <taxon>Arthropoda</taxon>
        <taxon>Chelicerata</taxon>
        <taxon>Arachnida</taxon>
        <taxon>Araneae</taxon>
        <taxon>Araneomorphae</taxon>
        <taxon>Entelegynae</taxon>
        <taxon>Araneoidea</taxon>
        <taxon>Nephilidae</taxon>
        <taxon>Trichonephila</taxon>
    </lineage>
</organism>
<dbReference type="Proteomes" id="UP000887116">
    <property type="component" value="Unassembled WGS sequence"/>
</dbReference>
<evidence type="ECO:0000313" key="1">
    <source>
        <dbReference type="EMBL" id="GFR16826.1"/>
    </source>
</evidence>
<dbReference type="AlphaFoldDB" id="A0A8X6LN66"/>
<protein>
    <submittedName>
        <fullName evidence="1">Uncharacterized protein</fullName>
    </submittedName>
</protein>
<sequence length="93" mass="10812">MPFCERLKIVLELKRGLSYHQGPYKTRPRRLAHPKHPKTNQLSIFQKDKSQFTRLQKSIFFIKHQSTAIFLLFSCCSYLIPGQPLSTTSQMSG</sequence>
<name>A0A8X6LN66_TRICU</name>
<reference evidence="1" key="1">
    <citation type="submission" date="2020-07" db="EMBL/GenBank/DDBJ databases">
        <title>Multicomponent nature underlies the extraordinary mechanical properties of spider dragline silk.</title>
        <authorList>
            <person name="Kono N."/>
            <person name="Nakamura H."/>
            <person name="Mori M."/>
            <person name="Yoshida Y."/>
            <person name="Ohtoshi R."/>
            <person name="Malay A.D."/>
            <person name="Moran D.A.P."/>
            <person name="Tomita M."/>
            <person name="Numata K."/>
            <person name="Arakawa K."/>
        </authorList>
    </citation>
    <scope>NUCLEOTIDE SEQUENCE</scope>
</reference>
<accession>A0A8X6LN66</accession>
<dbReference type="EMBL" id="BMAO01037307">
    <property type="protein sequence ID" value="GFR16826.1"/>
    <property type="molecule type" value="Genomic_DNA"/>
</dbReference>
<gene>
    <name evidence="1" type="ORF">TNCT_240701</name>
</gene>
<comment type="caution">
    <text evidence="1">The sequence shown here is derived from an EMBL/GenBank/DDBJ whole genome shotgun (WGS) entry which is preliminary data.</text>
</comment>
<proteinExistence type="predicted"/>